<feature type="compositionally biased region" description="Low complexity" evidence="2">
    <location>
        <begin position="14"/>
        <end position="27"/>
    </location>
</feature>
<feature type="region of interest" description="Disordered" evidence="2">
    <location>
        <begin position="266"/>
        <end position="355"/>
    </location>
</feature>
<proteinExistence type="predicted"/>
<feature type="compositionally biased region" description="Polar residues" evidence="2">
    <location>
        <begin position="409"/>
        <end position="421"/>
    </location>
</feature>
<evidence type="ECO:0000313" key="3">
    <source>
        <dbReference type="EMBL" id="KAG7351894.1"/>
    </source>
</evidence>
<keyword evidence="4" id="KW-1185">Reference proteome</keyword>
<feature type="compositionally biased region" description="Basic and acidic residues" evidence="2">
    <location>
        <begin position="266"/>
        <end position="296"/>
    </location>
</feature>
<comment type="caution">
    <text evidence="3">The sequence shown here is derived from an EMBL/GenBank/DDBJ whole genome shotgun (WGS) entry which is preliminary data.</text>
</comment>
<feature type="compositionally biased region" description="Basic and acidic residues" evidence="2">
    <location>
        <begin position="213"/>
        <end position="229"/>
    </location>
</feature>
<evidence type="ECO:0000256" key="2">
    <source>
        <dbReference type="SAM" id="MobiDB-lite"/>
    </source>
</evidence>
<feature type="compositionally biased region" description="Basic and acidic residues" evidence="2">
    <location>
        <begin position="338"/>
        <end position="348"/>
    </location>
</feature>
<organism evidence="3 4">
    <name type="scientific">Nitzschia inconspicua</name>
    <dbReference type="NCBI Taxonomy" id="303405"/>
    <lineage>
        <taxon>Eukaryota</taxon>
        <taxon>Sar</taxon>
        <taxon>Stramenopiles</taxon>
        <taxon>Ochrophyta</taxon>
        <taxon>Bacillariophyta</taxon>
        <taxon>Bacillariophyceae</taxon>
        <taxon>Bacillariophycidae</taxon>
        <taxon>Bacillariales</taxon>
        <taxon>Bacillariaceae</taxon>
        <taxon>Nitzschia</taxon>
    </lineage>
</organism>
<dbReference type="EMBL" id="JAGRRH010000017">
    <property type="protein sequence ID" value="KAG7351894.1"/>
    <property type="molecule type" value="Genomic_DNA"/>
</dbReference>
<feature type="region of interest" description="Disordered" evidence="2">
    <location>
        <begin position="1"/>
        <end position="140"/>
    </location>
</feature>
<reference evidence="3" key="1">
    <citation type="journal article" date="2021" name="Sci. Rep.">
        <title>Diploid genomic architecture of Nitzschia inconspicua, an elite biomass production diatom.</title>
        <authorList>
            <person name="Oliver A."/>
            <person name="Podell S."/>
            <person name="Pinowska A."/>
            <person name="Traller J.C."/>
            <person name="Smith S.R."/>
            <person name="McClure R."/>
            <person name="Beliaev A."/>
            <person name="Bohutskyi P."/>
            <person name="Hill E.A."/>
            <person name="Rabines A."/>
            <person name="Zheng H."/>
            <person name="Allen L.Z."/>
            <person name="Kuo A."/>
            <person name="Grigoriev I.V."/>
            <person name="Allen A.E."/>
            <person name="Hazlebeck D."/>
            <person name="Allen E.E."/>
        </authorList>
    </citation>
    <scope>NUCLEOTIDE SEQUENCE</scope>
    <source>
        <strain evidence="3">Hildebrandi</strain>
    </source>
</reference>
<dbReference type="OrthoDB" id="568100at2759"/>
<protein>
    <submittedName>
        <fullName evidence="3">Uncharacterized protein</fullName>
    </submittedName>
</protein>
<feature type="region of interest" description="Disordered" evidence="2">
    <location>
        <begin position="208"/>
        <end position="229"/>
    </location>
</feature>
<feature type="region of interest" description="Disordered" evidence="2">
    <location>
        <begin position="558"/>
        <end position="580"/>
    </location>
</feature>
<name>A0A9K3KYQ8_9STRA</name>
<feature type="compositionally biased region" description="Polar residues" evidence="2">
    <location>
        <begin position="562"/>
        <end position="580"/>
    </location>
</feature>
<feature type="coiled-coil region" evidence="1">
    <location>
        <begin position="729"/>
        <end position="787"/>
    </location>
</feature>
<dbReference type="Proteomes" id="UP000693970">
    <property type="component" value="Unassembled WGS sequence"/>
</dbReference>
<sequence length="1022" mass="116891">MASAYPRRFTERGYSTTTTSSSYNNNNHRPKHERAVWTQHDSEDAGEGYVNDQRHSWGRRDAGSQEGQRFVEDSARRPRYETENTSRTYDGRPGCRHKPEPRGIEGRTGGQGGFHQRPNDPYGGIDNYRPRPTPVRDAPLEDYLPNYRKDHRNSTVRSNSSTMDTDVRRYSDILRDSFATESSCDDWQYRRHSGSSTNNNMYYDAERVQPSNDRWRQSDHANRYNQEHRSNGWLKEEGYDYDDGQRRSFYQDNHCSYRDMDDNKRTFRKSLSPERHTFRDVRPEHEPYRRSGPFRDRRSKSNHLLTERNAPGNCQDPFSLNHRSFARQSESAVPSLDVPRHQRYDVKPLQKRPCQQTLDPKRVNGMMKTAEYLGRVPDKRPFSQGLHDVCPPSKRCRQSEQGGRHQEALGSSNKNSDDATSSIASKVADKKVLTAEKVPIKTSKSAEWSTITKQSSTSASKPITTAAPLLATKETKDSKSNDKLAIPLKWLKPSSKAKAPTPPYPTVSPLLQAKSESSGVVAQAMKKAESNQLNTTSVSKIERGDGGFEQPRLPTQLHDASKQTCMPSSPSNRMVTDTSEGGSTISNKEIHLQSLNAVVQKQKKKVPVSIVTKSKVVKVKKVQAPPRCGEDKEIHMNRLATNIESDVVKMDGVSSVVSPLGERYTETKDDEWDSDAQSESQPESDIESDIEDEETELWAARLLGKAPLEASSFLPTDTYMSQTRGIFHKEQLQNVREKELEKLQKKKKRDLMKKKASLARSIKRNEFDEEKARKEMEEERRKREEAKPLSAEEIKAILGDEDFSGGDQNNWVRRSVRQPSRALLNSKPVKMLIDLLRINHPEMKVLKMKKFINDPNAPRAVLDAALNALEENTNCEALYIQNFNEGMRDQQVLHLLRILQQPSCKIWCLNIGENYNVGDETWEKFTKGLVHTKITHMYASEHTITGDMKEEIRETIRENRKKHSMHNDPNNLDVIIQCTHCWWNPINAKVLRPYLKKKGYEHILNDKEAQGLRGSTSAAPTE</sequence>
<dbReference type="AlphaFoldDB" id="A0A9K3KYQ8"/>
<feature type="compositionally biased region" description="Polar residues" evidence="2">
    <location>
        <begin position="316"/>
        <end position="332"/>
    </location>
</feature>
<evidence type="ECO:0000256" key="1">
    <source>
        <dbReference type="SAM" id="Coils"/>
    </source>
</evidence>
<feature type="compositionally biased region" description="Basic and acidic residues" evidence="2">
    <location>
        <begin position="52"/>
        <end position="84"/>
    </location>
</feature>
<accession>A0A9K3KYQ8</accession>
<reference evidence="3" key="2">
    <citation type="submission" date="2021-04" db="EMBL/GenBank/DDBJ databases">
        <authorList>
            <person name="Podell S."/>
        </authorList>
    </citation>
    <scope>NUCLEOTIDE SEQUENCE</scope>
    <source>
        <strain evidence="3">Hildebrandi</strain>
    </source>
</reference>
<evidence type="ECO:0000313" key="4">
    <source>
        <dbReference type="Proteomes" id="UP000693970"/>
    </source>
</evidence>
<feature type="compositionally biased region" description="Acidic residues" evidence="2">
    <location>
        <begin position="668"/>
        <end position="691"/>
    </location>
</feature>
<gene>
    <name evidence="3" type="ORF">IV203_007942</name>
</gene>
<keyword evidence="1" id="KW-0175">Coiled coil</keyword>
<feature type="region of interest" description="Disordered" evidence="2">
    <location>
        <begin position="660"/>
        <end position="691"/>
    </location>
</feature>
<feature type="region of interest" description="Disordered" evidence="2">
    <location>
        <begin position="375"/>
        <end position="421"/>
    </location>
</feature>